<dbReference type="EMBL" id="JBHMAA010000014">
    <property type="protein sequence ID" value="MFB9949648.1"/>
    <property type="molecule type" value="Genomic_DNA"/>
</dbReference>
<dbReference type="RefSeq" id="WP_377260910.1">
    <property type="nucleotide sequence ID" value="NZ_JBHMAA010000014.1"/>
</dbReference>
<evidence type="ECO:0008006" key="3">
    <source>
        <dbReference type="Google" id="ProtNLM"/>
    </source>
</evidence>
<name>A0ABV6AIW7_9HYPH</name>
<proteinExistence type="predicted"/>
<accession>A0ABV6AIW7</accession>
<reference evidence="1 2" key="1">
    <citation type="submission" date="2024-09" db="EMBL/GenBank/DDBJ databases">
        <authorList>
            <person name="Sun Q."/>
            <person name="Mori K."/>
        </authorList>
    </citation>
    <scope>NUCLEOTIDE SEQUENCE [LARGE SCALE GENOMIC DNA]</scope>
    <source>
        <strain evidence="1 2">TBRC 4938</strain>
    </source>
</reference>
<keyword evidence="2" id="KW-1185">Reference proteome</keyword>
<comment type="caution">
    <text evidence="1">The sequence shown here is derived from an EMBL/GenBank/DDBJ whole genome shotgun (WGS) entry which is preliminary data.</text>
</comment>
<dbReference type="Proteomes" id="UP001589692">
    <property type="component" value="Unassembled WGS sequence"/>
</dbReference>
<protein>
    <recommendedName>
        <fullName evidence="3">Oligopeptide/dipeptide ABC transporter C-terminal domain-containing protein</fullName>
    </recommendedName>
</protein>
<sequence length="64" mass="7208">MSPTRTACPQVWSSGKVIEQCLVRSVLENPQHNYTRTLIAAGPRYDRPDAGLEPVPEAVFRELR</sequence>
<gene>
    <name evidence="1" type="ORF">ACFFP0_12355</name>
</gene>
<evidence type="ECO:0000313" key="2">
    <source>
        <dbReference type="Proteomes" id="UP001589692"/>
    </source>
</evidence>
<organism evidence="1 2">
    <name type="scientific">Rhizobium puerariae</name>
    <dbReference type="NCBI Taxonomy" id="1585791"/>
    <lineage>
        <taxon>Bacteria</taxon>
        <taxon>Pseudomonadati</taxon>
        <taxon>Pseudomonadota</taxon>
        <taxon>Alphaproteobacteria</taxon>
        <taxon>Hyphomicrobiales</taxon>
        <taxon>Rhizobiaceae</taxon>
        <taxon>Rhizobium/Agrobacterium group</taxon>
        <taxon>Rhizobium</taxon>
    </lineage>
</organism>
<evidence type="ECO:0000313" key="1">
    <source>
        <dbReference type="EMBL" id="MFB9949648.1"/>
    </source>
</evidence>